<gene>
    <name evidence="6" type="ordered locus">Igni_0313</name>
</gene>
<evidence type="ECO:0000256" key="2">
    <source>
        <dbReference type="ARBA" id="ARBA00022833"/>
    </source>
</evidence>
<keyword evidence="2" id="KW-0862">Zinc</keyword>
<proteinExistence type="predicted"/>
<dbReference type="Gene3D" id="3.30.930.10">
    <property type="entry name" value="Bira Bifunctional Protein, Domain 2"/>
    <property type="match status" value="1"/>
</dbReference>
<name>A8A994_IGNH4</name>
<protein>
    <submittedName>
        <fullName evidence="6">Anticodon-binding domain protein</fullName>
    </submittedName>
</protein>
<dbReference type="PANTHER" id="PTHR11451:SF44">
    <property type="entry name" value="THREONINE--TRNA LIGASE, CHLOROPLASTIC_MITOCHONDRIAL 2"/>
    <property type="match status" value="1"/>
</dbReference>
<dbReference type="STRING" id="453591.Igni_0313"/>
<dbReference type="GO" id="GO:0005737">
    <property type="term" value="C:cytoplasm"/>
    <property type="evidence" value="ECO:0007669"/>
    <property type="project" value="InterPro"/>
</dbReference>
<evidence type="ECO:0000259" key="5">
    <source>
        <dbReference type="Pfam" id="PF08915"/>
    </source>
</evidence>
<evidence type="ECO:0000313" key="6">
    <source>
        <dbReference type="EMBL" id="ABU81496.1"/>
    </source>
</evidence>
<dbReference type="HOGENOM" id="CLU_029833_0_0_2"/>
<dbReference type="PhylomeDB" id="A8A994"/>
<dbReference type="GO" id="GO:0006435">
    <property type="term" value="P:threonyl-tRNA aminoacylation"/>
    <property type="evidence" value="ECO:0007669"/>
    <property type="project" value="TreeGrafter"/>
</dbReference>
<dbReference type="InterPro" id="IPR045864">
    <property type="entry name" value="aa-tRNA-synth_II/BPL/LPL"/>
</dbReference>
<dbReference type="Gene3D" id="3.40.50.800">
    <property type="entry name" value="Anticodon-binding domain"/>
    <property type="match status" value="1"/>
</dbReference>
<dbReference type="InterPro" id="IPR023509">
    <property type="entry name" value="DTD-like_sf"/>
</dbReference>
<keyword evidence="3" id="KW-0648">Protein biosynthesis</keyword>
<reference evidence="6 7" key="1">
    <citation type="journal article" date="2008" name="Genome Biol.">
        <title>A genomic analysis of the archaeal system Ignicoccus hospitalis-Nanoarchaeum equitans.</title>
        <authorList>
            <person name="Podar M."/>
            <person name="Anderson I."/>
            <person name="Makarova K.S."/>
            <person name="Elkins J.G."/>
            <person name="Ivanova N."/>
            <person name="Wall M.A."/>
            <person name="Lykidis A."/>
            <person name="Mavromatis K."/>
            <person name="Sun H."/>
            <person name="Hudson M.E."/>
            <person name="Chen W."/>
            <person name="Deciu C."/>
            <person name="Hutchison D."/>
            <person name="Eads J.R."/>
            <person name="Anderson A."/>
            <person name="Fernandes F."/>
            <person name="Szeto E."/>
            <person name="Lapidus A."/>
            <person name="Kyrpides N.C."/>
            <person name="Saier M.H.Jr."/>
            <person name="Richardson P.M."/>
            <person name="Rachel R."/>
            <person name="Huber H."/>
            <person name="Eisen J.A."/>
            <person name="Koonin E.V."/>
            <person name="Keller M."/>
            <person name="Stetter K.O."/>
        </authorList>
    </citation>
    <scope>NUCLEOTIDE SEQUENCE [LARGE SCALE GENOMIC DNA]</scope>
    <source>
        <strain evidence="7">KIN4/I / DSM 18386 / JCM 14125</strain>
    </source>
</reference>
<dbReference type="GO" id="GO:0004829">
    <property type="term" value="F:threonine-tRNA ligase activity"/>
    <property type="evidence" value="ECO:0007669"/>
    <property type="project" value="InterPro"/>
</dbReference>
<dbReference type="Gene3D" id="3.50.80.10">
    <property type="entry name" value="D-tyrosyl-tRNA(Tyr) deacylase"/>
    <property type="match status" value="1"/>
</dbReference>
<organism evidence="6 7">
    <name type="scientific">Ignicoccus hospitalis (strain KIN4/I / DSM 18386 / JCM 14125)</name>
    <dbReference type="NCBI Taxonomy" id="453591"/>
    <lineage>
        <taxon>Archaea</taxon>
        <taxon>Thermoproteota</taxon>
        <taxon>Thermoprotei</taxon>
        <taxon>Desulfurococcales</taxon>
        <taxon>Desulfurococcaceae</taxon>
        <taxon>Ignicoccus</taxon>
    </lineage>
</organism>
<dbReference type="GO" id="GO:0008270">
    <property type="term" value="F:zinc ion binding"/>
    <property type="evidence" value="ECO:0007669"/>
    <property type="project" value="InterPro"/>
</dbReference>
<dbReference type="RefSeq" id="WP_011998348.1">
    <property type="nucleotide sequence ID" value="NC_009776.1"/>
</dbReference>
<dbReference type="Pfam" id="PF08915">
    <property type="entry name" value="tRNA-Thr_ED"/>
    <property type="match status" value="1"/>
</dbReference>
<dbReference type="eggNOG" id="arCOG00401">
    <property type="taxonomic scope" value="Archaea"/>
</dbReference>
<sequence length="552" mass="63163">MKVLIVRSKSFAAGNERLDDALVAFVAVEPGDETVLDEVAEDLINFMKYSDAKVLVIYPHSKLSPMPENYHEAMKKIRELVDLLQRKGVPVKEVEAGAKGFVLETLGVPALHEFRSYGPRKRLQTVAEYVVNPEGEFKGIEECEDASLVSLIKFMKGGQKVEHDPNVERFCRKFGFAEAEVTPRGFWTLLPHAYFMYLAFTVHVTSVLQALEVPTISVKTPEVVRYGCDISCSDGFLRCDEFKEHKQVVEKYADPNDLPFALFEQLLLFREEEDTFPCYRTKEFHVPKVRIFVPSFSEASDVALTLHELIHTEAEKLGMKYVVSYTVSEELFEEAKDLIIKLVKRDNRCAYLRVVKSNEIFIDAEMYVINSMGYPVELGTWKMRKALMWGREVYSVSAAPLGSFERFAYVIFDKAAKDLKSGETPELPAWLSPIQVRVIPKSRDVLPYALTVAEELRERGIRVDVDDRNVPLSRKLKDAGEEWVPFLLLIDKREEKLGRVILMRRKTNDREDVSLEEVIRVVSEEVGGYPQLPQTLPILYSKRPKFAKPDED</sequence>
<dbReference type="Pfam" id="PF03129">
    <property type="entry name" value="HGTP_anticodon"/>
    <property type="match status" value="1"/>
</dbReference>
<keyword evidence="1" id="KW-0963">Cytoplasm</keyword>
<evidence type="ECO:0000259" key="4">
    <source>
        <dbReference type="Pfam" id="PF03129"/>
    </source>
</evidence>
<dbReference type="InterPro" id="IPR047246">
    <property type="entry name" value="ThrRS_anticodon"/>
</dbReference>
<evidence type="ECO:0000313" key="7">
    <source>
        <dbReference type="Proteomes" id="UP000000262"/>
    </source>
</evidence>
<dbReference type="KEGG" id="iho:Igni_0313"/>
<dbReference type="Proteomes" id="UP000000262">
    <property type="component" value="Chromosome"/>
</dbReference>
<dbReference type="GeneID" id="5562919"/>
<evidence type="ECO:0000256" key="3">
    <source>
        <dbReference type="ARBA" id="ARBA00022917"/>
    </source>
</evidence>
<dbReference type="SUPFAM" id="SSF52954">
    <property type="entry name" value="Class II aaRS ABD-related"/>
    <property type="match status" value="1"/>
</dbReference>
<dbReference type="CDD" id="cd00860">
    <property type="entry name" value="ThrRS_anticodon"/>
    <property type="match status" value="1"/>
</dbReference>
<dbReference type="EMBL" id="CP000816">
    <property type="protein sequence ID" value="ABU81496.1"/>
    <property type="molecule type" value="Genomic_DNA"/>
</dbReference>
<keyword evidence="7" id="KW-1185">Reference proteome</keyword>
<dbReference type="PANTHER" id="PTHR11451">
    <property type="entry name" value="THREONINE-TRNA LIGASE"/>
    <property type="match status" value="1"/>
</dbReference>
<accession>A8A994</accession>
<dbReference type="OrthoDB" id="372136at2157"/>
<evidence type="ECO:0000256" key="1">
    <source>
        <dbReference type="ARBA" id="ARBA00022490"/>
    </source>
</evidence>
<dbReference type="AlphaFoldDB" id="A8A994"/>
<dbReference type="InterPro" id="IPR036621">
    <property type="entry name" value="Anticodon-bd_dom_sf"/>
</dbReference>
<dbReference type="SUPFAM" id="SSF55681">
    <property type="entry name" value="Class II aaRS and biotin synthetases"/>
    <property type="match status" value="1"/>
</dbReference>
<feature type="domain" description="Anticodon-binding" evidence="4">
    <location>
        <begin position="435"/>
        <end position="524"/>
    </location>
</feature>
<feature type="domain" description="Threonyl-tRNA synthetase editing" evidence="5">
    <location>
        <begin position="13"/>
        <end position="109"/>
    </location>
</feature>
<dbReference type="GO" id="GO:0005524">
    <property type="term" value="F:ATP binding"/>
    <property type="evidence" value="ECO:0007669"/>
    <property type="project" value="InterPro"/>
</dbReference>
<dbReference type="InterPro" id="IPR015011">
    <property type="entry name" value="Threonyl-tRNA_syn_edit_dom_arc"/>
</dbReference>
<dbReference type="InterPro" id="IPR004154">
    <property type="entry name" value="Anticodon-bd"/>
</dbReference>